<accession>A0ABT6Q5D3</accession>
<protein>
    <submittedName>
        <fullName evidence="1">Uncharacterized protein</fullName>
    </submittedName>
</protein>
<comment type="caution">
    <text evidence="1">The sequence shown here is derived from an EMBL/GenBank/DDBJ whole genome shotgun (WGS) entry which is preliminary data.</text>
</comment>
<reference evidence="1" key="1">
    <citation type="submission" date="2023-05" db="EMBL/GenBank/DDBJ databases">
        <title>Whole genome sequence of Commensalibacter sp.</title>
        <authorList>
            <person name="Charoenyingcharoen P."/>
            <person name="Yukphan P."/>
        </authorList>
    </citation>
    <scope>NUCLEOTIDE SEQUENCE</scope>
    <source>
        <strain evidence="1">TBRC 10068</strain>
    </source>
</reference>
<dbReference type="RefSeq" id="WP_281461787.1">
    <property type="nucleotide sequence ID" value="NZ_JASBAN010000001.1"/>
</dbReference>
<dbReference type="Proteomes" id="UP001431775">
    <property type="component" value="Unassembled WGS sequence"/>
</dbReference>
<gene>
    <name evidence="1" type="ORF">QJV33_02220</name>
</gene>
<keyword evidence="2" id="KW-1185">Reference proteome</keyword>
<evidence type="ECO:0000313" key="1">
    <source>
        <dbReference type="EMBL" id="MDI2112114.1"/>
    </source>
</evidence>
<dbReference type="EMBL" id="JASBAN010000001">
    <property type="protein sequence ID" value="MDI2112114.1"/>
    <property type="molecule type" value="Genomic_DNA"/>
</dbReference>
<sequence length="154" mass="17762">MCLISEKINDGYVKQHLLTLPKWLSVVPTPEEQDYNGLIIDSLSSLFEKKRVQEYLAQLELLSQTAVDFKVFVDFFKIINFAVAHPLSKEVFDLKVKSLHSIFKTVPLLLFNTETCKELAVLTPFFPSAHNVENVLMNHQEKVTRNMKILQKLL</sequence>
<proteinExistence type="predicted"/>
<name>A0ABT6Q5D3_9PROT</name>
<organism evidence="1 2">
    <name type="scientific">Commensalibacter nepenthis</name>
    <dbReference type="NCBI Taxonomy" id="3043872"/>
    <lineage>
        <taxon>Bacteria</taxon>
        <taxon>Pseudomonadati</taxon>
        <taxon>Pseudomonadota</taxon>
        <taxon>Alphaproteobacteria</taxon>
        <taxon>Acetobacterales</taxon>
        <taxon>Acetobacteraceae</taxon>
    </lineage>
</organism>
<evidence type="ECO:0000313" key="2">
    <source>
        <dbReference type="Proteomes" id="UP001431775"/>
    </source>
</evidence>